<sequence length="127" mass="15071">AYDRNRKKQLYIKGYKNLDEFAVNPNYTGRFTKGNNCIDVAKYDARKRQHLLDQDKKIIEGKESAREVKLRWGMTKLILDGIITPKDVTRVSKITKGTISNWITDFKKRYPEYDDIRNDWLKWLDGI</sequence>
<proteinExistence type="predicted"/>
<dbReference type="EMBL" id="LAZR01070446">
    <property type="protein sequence ID" value="KKK40832.1"/>
    <property type="molecule type" value="Genomic_DNA"/>
</dbReference>
<organism evidence="1">
    <name type="scientific">marine sediment metagenome</name>
    <dbReference type="NCBI Taxonomy" id="412755"/>
    <lineage>
        <taxon>unclassified sequences</taxon>
        <taxon>metagenomes</taxon>
        <taxon>ecological metagenomes</taxon>
    </lineage>
</organism>
<accession>A0A0F8V8K3</accession>
<evidence type="ECO:0000313" key="1">
    <source>
        <dbReference type="EMBL" id="KKK40832.1"/>
    </source>
</evidence>
<protein>
    <submittedName>
        <fullName evidence="1">Uncharacterized protein</fullName>
    </submittedName>
</protein>
<comment type="caution">
    <text evidence="1">The sequence shown here is derived from an EMBL/GenBank/DDBJ whole genome shotgun (WGS) entry which is preliminary data.</text>
</comment>
<name>A0A0F8V8K3_9ZZZZ</name>
<gene>
    <name evidence="1" type="ORF">LCGC14_2928330</name>
</gene>
<feature type="non-terminal residue" evidence="1">
    <location>
        <position position="1"/>
    </location>
</feature>
<dbReference type="AlphaFoldDB" id="A0A0F8V8K3"/>
<reference evidence="1" key="1">
    <citation type="journal article" date="2015" name="Nature">
        <title>Complex archaea that bridge the gap between prokaryotes and eukaryotes.</title>
        <authorList>
            <person name="Spang A."/>
            <person name="Saw J.H."/>
            <person name="Jorgensen S.L."/>
            <person name="Zaremba-Niedzwiedzka K."/>
            <person name="Martijn J."/>
            <person name="Lind A.E."/>
            <person name="van Eijk R."/>
            <person name="Schleper C."/>
            <person name="Guy L."/>
            <person name="Ettema T.J."/>
        </authorList>
    </citation>
    <scope>NUCLEOTIDE SEQUENCE</scope>
</reference>